<name>A0A2G5H8K4_CERBT</name>
<organism evidence="2 4">
    <name type="scientific">Cercospora beticola</name>
    <name type="common">Sugarbeet leaf spot fungus</name>
    <dbReference type="NCBI Taxonomy" id="122368"/>
    <lineage>
        <taxon>Eukaryota</taxon>
        <taxon>Fungi</taxon>
        <taxon>Dikarya</taxon>
        <taxon>Ascomycota</taxon>
        <taxon>Pezizomycotina</taxon>
        <taxon>Dothideomycetes</taxon>
        <taxon>Dothideomycetidae</taxon>
        <taxon>Mycosphaerellales</taxon>
        <taxon>Mycosphaerellaceae</taxon>
        <taxon>Cercospora</taxon>
    </lineage>
</organism>
<evidence type="ECO:0000313" key="5">
    <source>
        <dbReference type="Proteomes" id="UP001302367"/>
    </source>
</evidence>
<dbReference type="OrthoDB" id="3647349at2759"/>
<dbReference type="Proteomes" id="UP001302367">
    <property type="component" value="Chromosome 5"/>
</dbReference>
<dbReference type="EMBL" id="CP134188">
    <property type="protein sequence ID" value="WPB03497.1"/>
    <property type="molecule type" value="Genomic_DNA"/>
</dbReference>
<evidence type="ECO:0000313" key="2">
    <source>
        <dbReference type="EMBL" id="PIA88860.1"/>
    </source>
</evidence>
<evidence type="ECO:0000313" key="3">
    <source>
        <dbReference type="EMBL" id="WPB03497.1"/>
    </source>
</evidence>
<protein>
    <submittedName>
        <fullName evidence="2">Uncharacterized protein</fullName>
    </submittedName>
</protein>
<dbReference type="EMBL" id="LKMD01000108">
    <property type="protein sequence ID" value="PIA88860.1"/>
    <property type="molecule type" value="Genomic_DNA"/>
</dbReference>
<accession>A0A2G5H8K4</accession>
<feature type="coiled-coil region" evidence="1">
    <location>
        <begin position="79"/>
        <end position="106"/>
    </location>
</feature>
<dbReference type="AlphaFoldDB" id="A0A2G5H8K4"/>
<keyword evidence="1" id="KW-0175">Coiled coil</keyword>
<evidence type="ECO:0000256" key="1">
    <source>
        <dbReference type="SAM" id="Coils"/>
    </source>
</evidence>
<proteinExistence type="predicted"/>
<sequence>MADNKTSHEEKISLLRQMKSLLEQRTAQHDEQRDRANKAEKENVALRGEIKWLWEELTAVRSREHNGQQAIYAVATGYLSAANDRAAAAEARAEKAEQDAHVLKVALQATIGRAWGGDGPQQQQQQQQQQQ</sequence>
<evidence type="ECO:0000313" key="4">
    <source>
        <dbReference type="Proteomes" id="UP000230605"/>
    </source>
</evidence>
<reference evidence="2 4" key="1">
    <citation type="submission" date="2015-10" db="EMBL/GenBank/DDBJ databases">
        <title>The cercosporin biosynthetic gene cluster was horizontally transferred to several fungal lineages and shown to be expanded in Cercospora beticola based on microsynteny with recipient genomes.</title>
        <authorList>
            <person name="De Jonge R."/>
            <person name="Ebert M.K."/>
            <person name="Suttle J.C."/>
            <person name="Jurick Ii W.M."/>
            <person name="Secor G.A."/>
            <person name="Thomma B.P."/>
            <person name="Van De Peer Y."/>
            <person name="Bolton M.D."/>
        </authorList>
    </citation>
    <scope>NUCLEOTIDE SEQUENCE [LARGE SCALE GENOMIC DNA]</scope>
    <source>
        <strain evidence="2 4">09-40</strain>
    </source>
</reference>
<reference evidence="3 5" key="2">
    <citation type="submission" date="2023-09" db="EMBL/GenBank/DDBJ databases">
        <title>Complete-Gapless Cercospora beticola genome.</title>
        <authorList>
            <person name="Wyatt N.A."/>
            <person name="Spanner R.E."/>
            <person name="Bolton M.D."/>
        </authorList>
    </citation>
    <scope>NUCLEOTIDE SEQUENCE [LARGE SCALE GENOMIC DNA]</scope>
    <source>
        <strain evidence="3">Cb09-40</strain>
    </source>
</reference>
<gene>
    <name evidence="2" type="ORF">CB0940_07537</name>
    <name evidence="3" type="ORF">RHO25_008136</name>
</gene>
<keyword evidence="5" id="KW-1185">Reference proteome</keyword>
<dbReference type="Proteomes" id="UP000230605">
    <property type="component" value="Chromosome 5"/>
</dbReference>
<feature type="coiled-coil region" evidence="1">
    <location>
        <begin position="22"/>
        <end position="49"/>
    </location>
</feature>